<proteinExistence type="predicted"/>
<name>A0AAV8RU59_ENSVE</name>
<sequence>MAASGSGGGGGGGVSREGSAKATVADRISQAVQSTSNLLHLMQESSPSQAQLIKLPKNLFAKVYTIKNTGQVLDQLPRVISSLDAYMESSLHSAPQLKTVTQLLSHMENSQLKHPLKSSSVVCCWEATHVSSPSSPPLCNILTDRGPLGGDLQGKVGWMVAALINLEGDVLDWVAS</sequence>
<reference evidence="2 3" key="1">
    <citation type="submission" date="2022-12" db="EMBL/GenBank/DDBJ databases">
        <title>Chromosome-scale assembly of the Ensete ventricosum genome.</title>
        <authorList>
            <person name="Dussert Y."/>
            <person name="Stocks J."/>
            <person name="Wendawek A."/>
            <person name="Woldeyes F."/>
            <person name="Nichols R.A."/>
            <person name="Borrell J.S."/>
        </authorList>
    </citation>
    <scope>NUCLEOTIDE SEQUENCE [LARGE SCALE GENOMIC DNA]</scope>
    <source>
        <strain evidence="3">cv. Maze</strain>
        <tissue evidence="2">Seeds</tissue>
    </source>
</reference>
<protein>
    <recommendedName>
        <fullName evidence="4">Tobamovirus multiplication protein 2B</fullName>
    </recommendedName>
</protein>
<feature type="compositionally biased region" description="Gly residues" evidence="1">
    <location>
        <begin position="1"/>
        <end position="15"/>
    </location>
</feature>
<comment type="caution">
    <text evidence="2">The sequence shown here is derived from an EMBL/GenBank/DDBJ whole genome shotgun (WGS) entry which is preliminary data.</text>
</comment>
<dbReference type="EMBL" id="JAQQAF010000002">
    <property type="protein sequence ID" value="KAJ8506323.1"/>
    <property type="molecule type" value="Genomic_DNA"/>
</dbReference>
<keyword evidence="3" id="KW-1185">Reference proteome</keyword>
<organism evidence="2 3">
    <name type="scientific">Ensete ventricosum</name>
    <name type="common">Abyssinian banana</name>
    <name type="synonym">Musa ensete</name>
    <dbReference type="NCBI Taxonomy" id="4639"/>
    <lineage>
        <taxon>Eukaryota</taxon>
        <taxon>Viridiplantae</taxon>
        <taxon>Streptophyta</taxon>
        <taxon>Embryophyta</taxon>
        <taxon>Tracheophyta</taxon>
        <taxon>Spermatophyta</taxon>
        <taxon>Magnoliopsida</taxon>
        <taxon>Liliopsida</taxon>
        <taxon>Zingiberales</taxon>
        <taxon>Musaceae</taxon>
        <taxon>Ensete</taxon>
    </lineage>
</organism>
<gene>
    <name evidence="2" type="ORF">OPV22_007209</name>
</gene>
<evidence type="ECO:0000313" key="3">
    <source>
        <dbReference type="Proteomes" id="UP001222027"/>
    </source>
</evidence>
<dbReference type="AlphaFoldDB" id="A0AAV8RU59"/>
<evidence type="ECO:0008006" key="4">
    <source>
        <dbReference type="Google" id="ProtNLM"/>
    </source>
</evidence>
<accession>A0AAV8RU59</accession>
<feature type="region of interest" description="Disordered" evidence="1">
    <location>
        <begin position="1"/>
        <end position="20"/>
    </location>
</feature>
<evidence type="ECO:0000256" key="1">
    <source>
        <dbReference type="SAM" id="MobiDB-lite"/>
    </source>
</evidence>
<evidence type="ECO:0000313" key="2">
    <source>
        <dbReference type="EMBL" id="KAJ8506323.1"/>
    </source>
</evidence>
<dbReference type="Proteomes" id="UP001222027">
    <property type="component" value="Unassembled WGS sequence"/>
</dbReference>